<evidence type="ECO:0000313" key="1">
    <source>
        <dbReference type="EMBL" id="EFC87027.1"/>
    </source>
</evidence>
<accession>D3A0Y2</accession>
<name>D3A0Y2_NEIM2</name>
<gene>
    <name evidence="1" type="ORF">NEIMUCOT_06573</name>
</gene>
<reference evidence="1 2" key="1">
    <citation type="submission" date="2009-10" db="EMBL/GenBank/DDBJ databases">
        <authorList>
            <person name="Weinstock G."/>
            <person name="Sodergren E."/>
            <person name="Clifton S."/>
            <person name="Fulton L."/>
            <person name="Fulton B."/>
            <person name="Courtney L."/>
            <person name="Fronick C."/>
            <person name="Harrison M."/>
            <person name="Strong C."/>
            <person name="Farmer C."/>
            <person name="Delahaunty K."/>
            <person name="Markovic C."/>
            <person name="Hall O."/>
            <person name="Minx P."/>
            <person name="Tomlinson C."/>
            <person name="Mitreva M."/>
            <person name="Nelson J."/>
            <person name="Hou S."/>
            <person name="Wollam A."/>
            <person name="Pepin K.H."/>
            <person name="Johnson M."/>
            <person name="Bhonagiri V."/>
            <person name="Nash W.E."/>
            <person name="Warren W."/>
            <person name="Chinwalla A."/>
            <person name="Mardis E.R."/>
            <person name="Wilson R.K."/>
        </authorList>
    </citation>
    <scope>NUCLEOTIDE SEQUENCE [LARGE SCALE GENOMIC DNA]</scope>
    <source>
        <strain evidence="2">ATCC 25996 / DSM 4631 / NCTC 10774 / M26</strain>
    </source>
</reference>
<dbReference type="Proteomes" id="UP000003344">
    <property type="component" value="Unassembled WGS sequence"/>
</dbReference>
<sequence>MKNTDLHKPLILSAWTKLSAPKQVSLDSVIKLFRGIIYPSTCPKHNQRKRSSETFSDDLFSCLSVSQKKHRLNTTYCILLV</sequence>
<dbReference type="STRING" id="546266.NEIMUCOT_06573"/>
<dbReference type="EMBL" id="ACDX02000035">
    <property type="protein sequence ID" value="EFC87027.1"/>
    <property type="molecule type" value="Genomic_DNA"/>
</dbReference>
<evidence type="ECO:0000313" key="2">
    <source>
        <dbReference type="Proteomes" id="UP000003344"/>
    </source>
</evidence>
<dbReference type="AlphaFoldDB" id="D3A0Y2"/>
<proteinExistence type="predicted"/>
<comment type="caution">
    <text evidence="1">The sequence shown here is derived from an EMBL/GenBank/DDBJ whole genome shotgun (WGS) entry which is preliminary data.</text>
</comment>
<organism evidence="1 2">
    <name type="scientific">Neisseria mucosa (strain ATCC 25996 / DSM 4631 / NCTC 10774 / M26)</name>
    <dbReference type="NCBI Taxonomy" id="546266"/>
    <lineage>
        <taxon>Bacteria</taxon>
        <taxon>Pseudomonadati</taxon>
        <taxon>Pseudomonadota</taxon>
        <taxon>Betaproteobacteria</taxon>
        <taxon>Neisseriales</taxon>
        <taxon>Neisseriaceae</taxon>
        <taxon>Neisseria</taxon>
    </lineage>
</organism>
<protein>
    <submittedName>
        <fullName evidence="1">Uncharacterized protein</fullName>
    </submittedName>
</protein>